<keyword evidence="3" id="KW-1185">Reference proteome</keyword>
<dbReference type="AlphaFoldDB" id="A0A7J6EYH3"/>
<feature type="compositionally biased region" description="Low complexity" evidence="1">
    <location>
        <begin position="9"/>
        <end position="21"/>
    </location>
</feature>
<comment type="caution">
    <text evidence="2">The sequence shown here is derived from an EMBL/GenBank/DDBJ whole genome shotgun (WGS) entry which is preliminary data.</text>
</comment>
<protein>
    <recommendedName>
        <fullName evidence="4">Retrotransposon Copia-like N-terminal domain-containing protein</fullName>
    </recommendedName>
</protein>
<name>A0A7J6EYH3_CANSA</name>
<feature type="region of interest" description="Disordered" evidence="1">
    <location>
        <begin position="1"/>
        <end position="42"/>
    </location>
</feature>
<dbReference type="EMBL" id="JAATIQ010000296">
    <property type="protein sequence ID" value="KAF4363487.1"/>
    <property type="molecule type" value="Genomic_DNA"/>
</dbReference>
<accession>A0A7J6EYH3</accession>
<dbReference type="Proteomes" id="UP000583929">
    <property type="component" value="Unassembled WGS sequence"/>
</dbReference>
<reference evidence="2 3" key="1">
    <citation type="journal article" date="2020" name="bioRxiv">
        <title>Sequence and annotation of 42 cannabis genomes reveals extensive copy number variation in cannabinoid synthesis and pathogen resistance genes.</title>
        <authorList>
            <person name="Mckernan K.J."/>
            <person name="Helbert Y."/>
            <person name="Kane L.T."/>
            <person name="Ebling H."/>
            <person name="Zhang L."/>
            <person name="Liu B."/>
            <person name="Eaton Z."/>
            <person name="Mclaughlin S."/>
            <person name="Kingan S."/>
            <person name="Baybayan P."/>
            <person name="Concepcion G."/>
            <person name="Jordan M."/>
            <person name="Riva A."/>
            <person name="Barbazuk W."/>
            <person name="Harkins T."/>
        </authorList>
    </citation>
    <scope>NUCLEOTIDE SEQUENCE [LARGE SCALE GENOMIC DNA]</scope>
    <source>
        <strain evidence="3">cv. Jamaican Lion 4</strain>
        <tissue evidence="2">Leaf</tissue>
    </source>
</reference>
<evidence type="ECO:0000256" key="1">
    <source>
        <dbReference type="SAM" id="MobiDB-lite"/>
    </source>
</evidence>
<evidence type="ECO:0000313" key="3">
    <source>
        <dbReference type="Proteomes" id="UP000583929"/>
    </source>
</evidence>
<gene>
    <name evidence="2" type="ORF">G4B88_016191</name>
</gene>
<evidence type="ECO:0008006" key="4">
    <source>
        <dbReference type="Google" id="ProtNLM"/>
    </source>
</evidence>
<organism evidence="2 3">
    <name type="scientific">Cannabis sativa</name>
    <name type="common">Hemp</name>
    <name type="synonym">Marijuana</name>
    <dbReference type="NCBI Taxonomy" id="3483"/>
    <lineage>
        <taxon>Eukaryota</taxon>
        <taxon>Viridiplantae</taxon>
        <taxon>Streptophyta</taxon>
        <taxon>Embryophyta</taxon>
        <taxon>Tracheophyta</taxon>
        <taxon>Spermatophyta</taxon>
        <taxon>Magnoliopsida</taxon>
        <taxon>eudicotyledons</taxon>
        <taxon>Gunneridae</taxon>
        <taxon>Pentapetalae</taxon>
        <taxon>rosids</taxon>
        <taxon>fabids</taxon>
        <taxon>Rosales</taxon>
        <taxon>Cannabaceae</taxon>
        <taxon>Cannabis</taxon>
    </lineage>
</organism>
<evidence type="ECO:0000313" key="2">
    <source>
        <dbReference type="EMBL" id="KAF4363487.1"/>
    </source>
</evidence>
<proteinExistence type="predicted"/>
<sequence length="185" mass="19494">MYSEEKADSSLSMASPDDSSSTIGGAQDVPAQTTAETHAPVQAAPATAPVSIFQNLAPLTLKLDRGNYSFWKSQVLPALRAHDLEGFILGTRVCPPQFVDNTIGGPEQEHDEGHNDAEMDHCSTTPTLHPSIPVSKAASSNNQIGGHGFEGLHCPACDVAEASASHGMTEGVMELGAIYQTKPRL</sequence>